<accession>A0AAV7JA80</accession>
<evidence type="ECO:0000313" key="2">
    <source>
        <dbReference type="Proteomes" id="UP001165289"/>
    </source>
</evidence>
<name>A0AAV7JA80_9METZ</name>
<keyword evidence="2" id="KW-1185">Reference proteome</keyword>
<dbReference type="AlphaFoldDB" id="A0AAV7JA80"/>
<evidence type="ECO:0000313" key="1">
    <source>
        <dbReference type="EMBL" id="KAI6645685.1"/>
    </source>
</evidence>
<dbReference type="Proteomes" id="UP001165289">
    <property type="component" value="Unassembled WGS sequence"/>
</dbReference>
<protein>
    <submittedName>
        <fullName evidence="1">Uncharacterized protein</fullName>
    </submittedName>
</protein>
<proteinExistence type="predicted"/>
<gene>
    <name evidence="1" type="ORF">LOD99_12948</name>
</gene>
<dbReference type="EMBL" id="JAKMXF010000365">
    <property type="protein sequence ID" value="KAI6645685.1"/>
    <property type="molecule type" value="Genomic_DNA"/>
</dbReference>
<sequence length="169" mass="20726">MFRIIQTLTRLPYISTPVIKSHSYQPLRCQATFPLFPPGVEISEDPDDESYDIVKIGEEKFRRKISYFSWLCLPKPEMDEILYEKQHKLLLEWRTLTQYTKPPVYPDLDFYKEWFDLMIRCDMYQEMRHFYTLHNDMQFNLVFDEELTDKIELYLADARARSYHNWERM</sequence>
<comment type="caution">
    <text evidence="1">The sequence shown here is derived from an EMBL/GenBank/DDBJ whole genome shotgun (WGS) entry which is preliminary data.</text>
</comment>
<reference evidence="1 2" key="1">
    <citation type="journal article" date="2023" name="BMC Biol.">
        <title>The compact genome of the sponge Oopsacas minuta (Hexactinellida) is lacking key metazoan core genes.</title>
        <authorList>
            <person name="Santini S."/>
            <person name="Schenkelaars Q."/>
            <person name="Jourda C."/>
            <person name="Duchesne M."/>
            <person name="Belahbib H."/>
            <person name="Rocher C."/>
            <person name="Selva M."/>
            <person name="Riesgo A."/>
            <person name="Vervoort M."/>
            <person name="Leys S.P."/>
            <person name="Kodjabachian L."/>
            <person name="Le Bivic A."/>
            <person name="Borchiellini C."/>
            <person name="Claverie J.M."/>
            <person name="Renard E."/>
        </authorList>
    </citation>
    <scope>NUCLEOTIDE SEQUENCE [LARGE SCALE GENOMIC DNA]</scope>
    <source>
        <strain evidence="1">SPO-2</strain>
    </source>
</reference>
<organism evidence="1 2">
    <name type="scientific">Oopsacas minuta</name>
    <dbReference type="NCBI Taxonomy" id="111878"/>
    <lineage>
        <taxon>Eukaryota</taxon>
        <taxon>Metazoa</taxon>
        <taxon>Porifera</taxon>
        <taxon>Hexactinellida</taxon>
        <taxon>Hexasterophora</taxon>
        <taxon>Lyssacinosida</taxon>
        <taxon>Leucopsacidae</taxon>
        <taxon>Oopsacas</taxon>
    </lineage>
</organism>